<dbReference type="AlphaFoldDB" id="A0A7K1UCB8"/>
<gene>
    <name evidence="1" type="ORF">GO493_27470</name>
</gene>
<proteinExistence type="predicted"/>
<dbReference type="InterPro" id="IPR041662">
    <property type="entry name" value="SusD-like_2"/>
</dbReference>
<dbReference type="Proteomes" id="UP000461730">
    <property type="component" value="Unassembled WGS sequence"/>
</dbReference>
<name>A0A7K1UCB8_9BACT</name>
<dbReference type="Pfam" id="PF12771">
    <property type="entry name" value="SusD-like_2"/>
    <property type="match status" value="1"/>
</dbReference>
<sequence>MKKGLLYIGLASVLLTSSCTKDFDQINTDPTAIDAARYNANLLLSRAQYNYANTGYSQLLFQSMWVQLLSSTFNYYSNGDKYVQSSGLTGYQNRIWEEDYAAASYAYEMTNLATSAGLTNLENIGKIMRILIMQHITDLYGDVPYSEALQGKLNTFTPAYDTQEAIYTSMLSELETATGALDASKDKPTADLFYGGDIAKWKKFGYSLMLRTAMRLTKMNPTLAQQYAEKAAAGGTFASVADDAVVKTDNSTGFSNATSNALRVQDDFREVRWTAKLINYLRSNNDPRLSYIGEISPDGLAANNNTALAGSTDSSAQIGMPNGYDLQGGATDISKAPGYPGGTGTGTDFAALGKYSRPTTALYRNVSGPEFVLTYSETELLLAEAAVRGWNANGTAAVHFANGVSGAMQSLATFSSSATISAATAALWTTTHPLNVSSTTASLQQINEQLWVTNGTLMNFIEAWCNWRRSGYPVLTPVVYSGGFSSGKIPTRVPYYSTESSTNPTNYQSAVGRLTGGDTFISTGDTWWDAQ</sequence>
<keyword evidence="1" id="KW-0449">Lipoprotein</keyword>
<dbReference type="PROSITE" id="PS51257">
    <property type="entry name" value="PROKAR_LIPOPROTEIN"/>
    <property type="match status" value="1"/>
</dbReference>
<dbReference type="Gene3D" id="1.25.40.390">
    <property type="match status" value="1"/>
</dbReference>
<keyword evidence="2" id="KW-1185">Reference proteome</keyword>
<protein>
    <submittedName>
        <fullName evidence="1">SusD/RagB family nutrient-binding outer membrane lipoprotein</fullName>
    </submittedName>
</protein>
<organism evidence="1 2">
    <name type="scientific">Chitinophaga tropicalis</name>
    <dbReference type="NCBI Taxonomy" id="2683588"/>
    <lineage>
        <taxon>Bacteria</taxon>
        <taxon>Pseudomonadati</taxon>
        <taxon>Bacteroidota</taxon>
        <taxon>Chitinophagia</taxon>
        <taxon>Chitinophagales</taxon>
        <taxon>Chitinophagaceae</taxon>
        <taxon>Chitinophaga</taxon>
    </lineage>
</organism>
<reference evidence="1 2" key="1">
    <citation type="submission" date="2019-12" db="EMBL/GenBank/DDBJ databases">
        <title>Chitinophaga sp. strain ysch24 (GDMCC 1.1355), whole genome shotgun sequence.</title>
        <authorList>
            <person name="Zhang X."/>
        </authorList>
    </citation>
    <scope>NUCLEOTIDE SEQUENCE [LARGE SCALE GENOMIC DNA]</scope>
    <source>
        <strain evidence="2">ysch24</strain>
    </source>
</reference>
<comment type="caution">
    <text evidence="1">The sequence shown here is derived from an EMBL/GenBank/DDBJ whole genome shotgun (WGS) entry which is preliminary data.</text>
</comment>
<dbReference type="SUPFAM" id="SSF48452">
    <property type="entry name" value="TPR-like"/>
    <property type="match status" value="1"/>
</dbReference>
<dbReference type="EMBL" id="WRXN01000018">
    <property type="protein sequence ID" value="MVT12031.1"/>
    <property type="molecule type" value="Genomic_DNA"/>
</dbReference>
<dbReference type="InterPro" id="IPR011990">
    <property type="entry name" value="TPR-like_helical_dom_sf"/>
</dbReference>
<evidence type="ECO:0000313" key="1">
    <source>
        <dbReference type="EMBL" id="MVT12031.1"/>
    </source>
</evidence>
<accession>A0A7K1UCB8</accession>
<evidence type="ECO:0000313" key="2">
    <source>
        <dbReference type="Proteomes" id="UP000461730"/>
    </source>
</evidence>
<dbReference type="RefSeq" id="WP_157309451.1">
    <property type="nucleotide sequence ID" value="NZ_WRXN01000018.1"/>
</dbReference>